<gene>
    <name evidence="2" type="ORF">A4U43_C07F37380</name>
</gene>
<evidence type="ECO:0000313" key="2">
    <source>
        <dbReference type="EMBL" id="ONK65464.1"/>
    </source>
</evidence>
<feature type="coiled-coil region" evidence="1">
    <location>
        <begin position="29"/>
        <end position="56"/>
    </location>
</feature>
<evidence type="ECO:0000256" key="1">
    <source>
        <dbReference type="SAM" id="Coils"/>
    </source>
</evidence>
<dbReference type="EMBL" id="CM007387">
    <property type="protein sequence ID" value="ONK65464.1"/>
    <property type="molecule type" value="Genomic_DNA"/>
</dbReference>
<dbReference type="OMA" id="LYNFELQ"/>
<dbReference type="Proteomes" id="UP000243459">
    <property type="component" value="Chromosome 7"/>
</dbReference>
<proteinExistence type="predicted"/>
<protein>
    <submittedName>
        <fullName evidence="2">Uncharacterized protein</fullName>
    </submittedName>
</protein>
<dbReference type="PANTHER" id="PTHR33874:SF4">
    <property type="entry name" value="EXPRESSED PROTEIN"/>
    <property type="match status" value="1"/>
</dbReference>
<sequence length="108" mass="11968">MVGHGHAIPLEVVGTMIEMADVAWNALEHRRERKEIAVEEEEVLHLKSENERLKEVLAENLAVLEKISQISSLSKDCPSDLYARLEAAVDSSSFLTKIESLIAAICTP</sequence>
<dbReference type="Gramene" id="ONK65464">
    <property type="protein sequence ID" value="ONK65464"/>
    <property type="gene ID" value="A4U43_C07F37380"/>
</dbReference>
<dbReference type="AlphaFoldDB" id="A0A5P1EI62"/>
<accession>A0A5P1EI62</accession>
<name>A0A5P1EI62_ASPOF</name>
<keyword evidence="3" id="KW-1185">Reference proteome</keyword>
<keyword evidence="1" id="KW-0175">Coiled coil</keyword>
<evidence type="ECO:0000313" key="3">
    <source>
        <dbReference type="Proteomes" id="UP000243459"/>
    </source>
</evidence>
<organism evidence="2 3">
    <name type="scientific">Asparagus officinalis</name>
    <name type="common">Garden asparagus</name>
    <dbReference type="NCBI Taxonomy" id="4686"/>
    <lineage>
        <taxon>Eukaryota</taxon>
        <taxon>Viridiplantae</taxon>
        <taxon>Streptophyta</taxon>
        <taxon>Embryophyta</taxon>
        <taxon>Tracheophyta</taxon>
        <taxon>Spermatophyta</taxon>
        <taxon>Magnoliopsida</taxon>
        <taxon>Liliopsida</taxon>
        <taxon>Asparagales</taxon>
        <taxon>Asparagaceae</taxon>
        <taxon>Asparagoideae</taxon>
        <taxon>Asparagus</taxon>
    </lineage>
</organism>
<dbReference type="PANTHER" id="PTHR33874">
    <property type="entry name" value="RING FINGER PROTEIN"/>
    <property type="match status" value="1"/>
</dbReference>
<reference evidence="3" key="1">
    <citation type="journal article" date="2017" name="Nat. Commun.">
        <title>The asparagus genome sheds light on the origin and evolution of a young Y chromosome.</title>
        <authorList>
            <person name="Harkess A."/>
            <person name="Zhou J."/>
            <person name="Xu C."/>
            <person name="Bowers J.E."/>
            <person name="Van der Hulst R."/>
            <person name="Ayyampalayam S."/>
            <person name="Mercati F."/>
            <person name="Riccardi P."/>
            <person name="McKain M.R."/>
            <person name="Kakrana A."/>
            <person name="Tang H."/>
            <person name="Ray J."/>
            <person name="Groenendijk J."/>
            <person name="Arikit S."/>
            <person name="Mathioni S.M."/>
            <person name="Nakano M."/>
            <person name="Shan H."/>
            <person name="Telgmann-Rauber A."/>
            <person name="Kanno A."/>
            <person name="Yue Z."/>
            <person name="Chen H."/>
            <person name="Li W."/>
            <person name="Chen Y."/>
            <person name="Xu X."/>
            <person name="Zhang Y."/>
            <person name="Luo S."/>
            <person name="Chen H."/>
            <person name="Gao J."/>
            <person name="Mao Z."/>
            <person name="Pires J.C."/>
            <person name="Luo M."/>
            <person name="Kudrna D."/>
            <person name="Wing R.A."/>
            <person name="Meyers B.C."/>
            <person name="Yi K."/>
            <person name="Kong H."/>
            <person name="Lavrijsen P."/>
            <person name="Sunseri F."/>
            <person name="Falavigna A."/>
            <person name="Ye Y."/>
            <person name="Leebens-Mack J.H."/>
            <person name="Chen G."/>
        </authorList>
    </citation>
    <scope>NUCLEOTIDE SEQUENCE [LARGE SCALE GENOMIC DNA]</scope>
    <source>
        <strain evidence="3">cv. DH0086</strain>
    </source>
</reference>